<organism evidence="1 2">
    <name type="scientific">Ferrovibrio terrae</name>
    <dbReference type="NCBI Taxonomy" id="2594003"/>
    <lineage>
        <taxon>Bacteria</taxon>
        <taxon>Pseudomonadati</taxon>
        <taxon>Pseudomonadota</taxon>
        <taxon>Alphaproteobacteria</taxon>
        <taxon>Rhodospirillales</taxon>
        <taxon>Rhodospirillaceae</taxon>
        <taxon>Ferrovibrio</taxon>
    </lineage>
</organism>
<name>A0A516H5P8_9PROT</name>
<dbReference type="Proteomes" id="UP000317496">
    <property type="component" value="Chromosome"/>
</dbReference>
<evidence type="ECO:0000313" key="2">
    <source>
        <dbReference type="Proteomes" id="UP000317496"/>
    </source>
</evidence>
<dbReference type="AlphaFoldDB" id="A0A516H5P8"/>
<protein>
    <submittedName>
        <fullName evidence="1">Uncharacterized protein</fullName>
    </submittedName>
</protein>
<dbReference type="EMBL" id="CP041636">
    <property type="protein sequence ID" value="QDO99086.1"/>
    <property type="molecule type" value="Genomic_DNA"/>
</dbReference>
<keyword evidence="2" id="KW-1185">Reference proteome</keyword>
<sequence length="80" mass="9202">MTTGDAITEDLKKSRAAFFEALERCVSQLRAGDSFFDMPEFQAACERWRIDVDEAARRRLEAHVSRLATRRHPPATNQIH</sequence>
<dbReference type="KEGG" id="fer:FNB15_18225"/>
<evidence type="ECO:0000313" key="1">
    <source>
        <dbReference type="EMBL" id="QDO99086.1"/>
    </source>
</evidence>
<accession>A0A516H5P8</accession>
<dbReference type="RefSeq" id="WP_144258082.1">
    <property type="nucleotide sequence ID" value="NZ_CP041636.1"/>
</dbReference>
<proteinExistence type="predicted"/>
<reference evidence="1 2" key="1">
    <citation type="submission" date="2019-07" db="EMBL/GenBank/DDBJ databases">
        <title>Genome sequencing for Ferrovibrio sp. K5.</title>
        <authorList>
            <person name="Park S.-J."/>
        </authorList>
    </citation>
    <scope>NUCLEOTIDE SEQUENCE [LARGE SCALE GENOMIC DNA]</scope>
    <source>
        <strain evidence="1 2">K5</strain>
    </source>
</reference>
<gene>
    <name evidence="1" type="ORF">FNB15_18225</name>
</gene>